<feature type="transmembrane region" description="Helical" evidence="7">
    <location>
        <begin position="785"/>
        <end position="807"/>
    </location>
</feature>
<accession>A0ABU2TIP6</accession>
<proteinExistence type="predicted"/>
<dbReference type="EMBL" id="JAVRFE010000078">
    <property type="protein sequence ID" value="MDT0460819.1"/>
    <property type="molecule type" value="Genomic_DNA"/>
</dbReference>
<dbReference type="RefSeq" id="WP_311627740.1">
    <property type="nucleotide sequence ID" value="NZ_JAVRFE010000078.1"/>
</dbReference>
<evidence type="ECO:0000313" key="10">
    <source>
        <dbReference type="Proteomes" id="UP001180551"/>
    </source>
</evidence>
<dbReference type="InterPro" id="IPR003838">
    <property type="entry name" value="ABC3_permease_C"/>
</dbReference>
<evidence type="ECO:0000256" key="4">
    <source>
        <dbReference type="ARBA" id="ARBA00022989"/>
    </source>
</evidence>
<feature type="transmembrane region" description="Helical" evidence="7">
    <location>
        <begin position="747"/>
        <end position="773"/>
    </location>
</feature>
<protein>
    <submittedName>
        <fullName evidence="9">FtsX-like permease family protein</fullName>
    </submittedName>
</protein>
<feature type="transmembrane region" description="Helical" evidence="7">
    <location>
        <begin position="700"/>
        <end position="720"/>
    </location>
</feature>
<feature type="transmembrane region" description="Helical" evidence="7">
    <location>
        <begin position="406"/>
        <end position="428"/>
    </location>
</feature>
<organism evidence="9 10">
    <name type="scientific">Streptomyces mooreae</name>
    <dbReference type="NCBI Taxonomy" id="3075523"/>
    <lineage>
        <taxon>Bacteria</taxon>
        <taxon>Bacillati</taxon>
        <taxon>Actinomycetota</taxon>
        <taxon>Actinomycetes</taxon>
        <taxon>Kitasatosporales</taxon>
        <taxon>Streptomycetaceae</taxon>
        <taxon>Streptomyces</taxon>
    </lineage>
</organism>
<feature type="transmembrane region" description="Helical" evidence="7">
    <location>
        <begin position="376"/>
        <end position="394"/>
    </location>
</feature>
<feature type="transmembrane region" description="Helical" evidence="7">
    <location>
        <begin position="292"/>
        <end position="310"/>
    </location>
</feature>
<evidence type="ECO:0000256" key="2">
    <source>
        <dbReference type="ARBA" id="ARBA00022475"/>
    </source>
</evidence>
<keyword evidence="4 7" id="KW-1133">Transmembrane helix</keyword>
<keyword evidence="2" id="KW-1003">Cell membrane</keyword>
<feature type="compositionally biased region" description="Basic and acidic residues" evidence="6">
    <location>
        <begin position="16"/>
        <end position="31"/>
    </location>
</feature>
<name>A0ABU2TIP6_9ACTN</name>
<sequence>MSLLRSSTGSGGDGSDSGRDDGSSRGDDRTPEPPAPRGPSAVPRAGPVTWARDLAMGMRFAAGGGREGWIRTALTALGVGLGVAVLLLCSSVPPLLDAWHGREKARENLGQVHNPPRSDRTVLYTSADTTFRGAPIRGRLLRPDGAHPPLPPGIGHLPGPGRMLVSPALKELLDSPEGALLRDRLPYAMAGVIGDAGLLGPRELTYVAQSATLAAPDGYRIDHFGKNWNPPRMRAPVVVLVVMTCVTLMLPVLAFLGTSIRFGNERRERRLAALRLVGADVRTTRRISSGEALLGSLLGLAGGGALFLAGRQCASVITLWGVNVFPSDVAPAPLAVALIAVLVPAAAVVVTLFAQRGITVEPLGIVRNRPALRRRLWWRVALPAVGIALLVPLARTQPWRDTPFNALRLAAGAMLLLLGVTVLLPWLVDAVVGRLHGGPVAWQLAVRRLQLSSSSATRAVSGITIAVAGAIAIHMLMTGMQAGYAQAYAESGKLPRISLWADAKGWPQTQRALGALRATHGVTAVRGTIDANITTRLPAAGRPASGAPLSTVAVGSCAELRRLARLGSCRDGEVFLTDVTGRDAALAPGTTVNLNPSYGFEGPRPPHPWTVPAAAREVRLFDRARGPDHFSYGLLATPSALDTGRLAQPTAEFKVDFDRGTPDAVEYIRNTVARIDPTMNESSAVDNPHDAQYTGVRKGLFAGAVLTLLLIGSGLVISTVEQLHERRRLLSTLDAYGTRRATLGWSVLWQTALPVLLGLGLALGCGLALGTLLLTTVDNPVTVDWPVVAGITGAGGGMIFLVTLLSLPPLWRMMRPEGLRTE</sequence>
<comment type="caution">
    <text evidence="9">The sequence shown here is derived from an EMBL/GenBank/DDBJ whole genome shotgun (WGS) entry which is preliminary data.</text>
</comment>
<keyword evidence="5 7" id="KW-0472">Membrane</keyword>
<reference evidence="9" key="1">
    <citation type="submission" date="2024-05" db="EMBL/GenBank/DDBJ databases">
        <title>30 novel species of actinomycetes from the DSMZ collection.</title>
        <authorList>
            <person name="Nouioui I."/>
        </authorList>
    </citation>
    <scope>NUCLEOTIDE SEQUENCE</scope>
    <source>
        <strain evidence="9">DSM 41527</strain>
    </source>
</reference>
<evidence type="ECO:0000256" key="1">
    <source>
        <dbReference type="ARBA" id="ARBA00004651"/>
    </source>
</evidence>
<evidence type="ECO:0000313" key="9">
    <source>
        <dbReference type="EMBL" id="MDT0460819.1"/>
    </source>
</evidence>
<feature type="transmembrane region" description="Helical" evidence="7">
    <location>
        <begin position="237"/>
        <end position="260"/>
    </location>
</feature>
<feature type="domain" description="ABC3 transporter permease C-terminal" evidence="8">
    <location>
        <begin position="704"/>
        <end position="815"/>
    </location>
</feature>
<evidence type="ECO:0000256" key="7">
    <source>
        <dbReference type="SAM" id="Phobius"/>
    </source>
</evidence>
<keyword evidence="10" id="KW-1185">Reference proteome</keyword>
<evidence type="ECO:0000256" key="3">
    <source>
        <dbReference type="ARBA" id="ARBA00022692"/>
    </source>
</evidence>
<keyword evidence="3 7" id="KW-0812">Transmembrane</keyword>
<comment type="subcellular location">
    <subcellularLocation>
        <location evidence="1">Cell membrane</location>
        <topology evidence="1">Multi-pass membrane protein</topology>
    </subcellularLocation>
</comment>
<feature type="transmembrane region" description="Helical" evidence="7">
    <location>
        <begin position="456"/>
        <end position="477"/>
    </location>
</feature>
<dbReference type="Proteomes" id="UP001180551">
    <property type="component" value="Unassembled WGS sequence"/>
</dbReference>
<feature type="domain" description="ABC3 transporter permease C-terminal" evidence="8">
    <location>
        <begin position="248"/>
        <end position="348"/>
    </location>
</feature>
<dbReference type="Pfam" id="PF02687">
    <property type="entry name" value="FtsX"/>
    <property type="match status" value="2"/>
</dbReference>
<feature type="transmembrane region" description="Helical" evidence="7">
    <location>
        <begin position="330"/>
        <end position="355"/>
    </location>
</feature>
<evidence type="ECO:0000256" key="5">
    <source>
        <dbReference type="ARBA" id="ARBA00023136"/>
    </source>
</evidence>
<evidence type="ECO:0000256" key="6">
    <source>
        <dbReference type="SAM" id="MobiDB-lite"/>
    </source>
</evidence>
<evidence type="ECO:0000259" key="8">
    <source>
        <dbReference type="Pfam" id="PF02687"/>
    </source>
</evidence>
<feature type="region of interest" description="Disordered" evidence="6">
    <location>
        <begin position="1"/>
        <end position="46"/>
    </location>
</feature>
<gene>
    <name evidence="9" type="ORF">RM550_34730</name>
</gene>